<sequence length="303" mass="33972">MFSKATAWGQIDAHSMHSDPVNSSSLQKTTGDRKSLLERLKPDTPHQAQQNPDTAPKEPQYLDVTAAFFGRQRRQVPQVKHSEPSHHAHRVQHQKPQELPDEPRTPDAPLASELRKSIAAEGSHIYSNGATRLNDIYGALKGAVADTSTKNKRVLARAKFQKKNIIKPLAEMNLKETLIDNDGKTTSRQVHVGKQVDSIYERIKVLEAEVGHLWDEWEAAKHEVQIIHASMTGSGSGGDLFVDQSEPTNEVHDSLAREMGKYEEELENILKRSHEEARASEREFSRKIIGVMSALLQQYLLGD</sequence>
<proteinExistence type="predicted"/>
<feature type="region of interest" description="Disordered" evidence="2">
    <location>
        <begin position="73"/>
        <end position="109"/>
    </location>
</feature>
<feature type="compositionally biased region" description="Basic and acidic residues" evidence="2">
    <location>
        <begin position="30"/>
        <end position="44"/>
    </location>
</feature>
<feature type="compositionally biased region" description="Basic and acidic residues" evidence="2">
    <location>
        <begin position="95"/>
        <end position="105"/>
    </location>
</feature>
<gene>
    <name evidence="3" type="ORF">VSDG_06968</name>
</gene>
<reference evidence="3 4" key="1">
    <citation type="submission" date="2015-09" db="EMBL/GenBank/DDBJ databases">
        <title>Host preference determinants of Valsa canker pathogens revealed by comparative genomics.</title>
        <authorList>
            <person name="Yin Z."/>
            <person name="Huang L."/>
        </authorList>
    </citation>
    <scope>NUCLEOTIDE SEQUENCE [LARGE SCALE GENOMIC DNA]</scope>
    <source>
        <strain evidence="3 4">YSFL</strain>
    </source>
</reference>
<dbReference type="EMBL" id="LJZO01000031">
    <property type="protein sequence ID" value="ROV93737.1"/>
    <property type="molecule type" value="Genomic_DNA"/>
</dbReference>
<organism evidence="3 4">
    <name type="scientific">Cytospora chrysosperma</name>
    <name type="common">Cytospora canker fungus</name>
    <name type="synonym">Sphaeria chrysosperma</name>
    <dbReference type="NCBI Taxonomy" id="252740"/>
    <lineage>
        <taxon>Eukaryota</taxon>
        <taxon>Fungi</taxon>
        <taxon>Dikarya</taxon>
        <taxon>Ascomycota</taxon>
        <taxon>Pezizomycotina</taxon>
        <taxon>Sordariomycetes</taxon>
        <taxon>Sordariomycetidae</taxon>
        <taxon>Diaporthales</taxon>
        <taxon>Cytosporaceae</taxon>
        <taxon>Cytospora</taxon>
    </lineage>
</organism>
<protein>
    <submittedName>
        <fullName evidence="3">Uncharacterized protein</fullName>
    </submittedName>
</protein>
<evidence type="ECO:0000313" key="3">
    <source>
        <dbReference type="EMBL" id="ROV93737.1"/>
    </source>
</evidence>
<feature type="compositionally biased region" description="Polar residues" evidence="2">
    <location>
        <begin position="20"/>
        <end position="29"/>
    </location>
</feature>
<accession>A0A423VRR1</accession>
<dbReference type="AlphaFoldDB" id="A0A423VRR1"/>
<name>A0A423VRR1_CYTCH</name>
<keyword evidence="1" id="KW-0175">Coiled coil</keyword>
<evidence type="ECO:0000256" key="1">
    <source>
        <dbReference type="SAM" id="Coils"/>
    </source>
</evidence>
<comment type="caution">
    <text evidence="3">The sequence shown here is derived from an EMBL/GenBank/DDBJ whole genome shotgun (WGS) entry which is preliminary data.</text>
</comment>
<feature type="region of interest" description="Disordered" evidence="2">
    <location>
        <begin position="1"/>
        <end position="60"/>
    </location>
</feature>
<keyword evidence="4" id="KW-1185">Reference proteome</keyword>
<evidence type="ECO:0000313" key="4">
    <source>
        <dbReference type="Proteomes" id="UP000284375"/>
    </source>
</evidence>
<evidence type="ECO:0000256" key="2">
    <source>
        <dbReference type="SAM" id="MobiDB-lite"/>
    </source>
</evidence>
<dbReference type="Proteomes" id="UP000284375">
    <property type="component" value="Unassembled WGS sequence"/>
</dbReference>
<feature type="coiled-coil region" evidence="1">
    <location>
        <begin position="252"/>
        <end position="283"/>
    </location>
</feature>
<dbReference type="OrthoDB" id="5233115at2759"/>